<reference evidence="5 6" key="1">
    <citation type="submission" date="2018-10" db="EMBL/GenBank/DDBJ databases">
        <title>Fifty Aureobasidium pullulans genomes reveal a recombining polyextremotolerant generalist.</title>
        <authorList>
            <person name="Gostincar C."/>
            <person name="Turk M."/>
            <person name="Zajc J."/>
            <person name="Gunde-Cimerman N."/>
        </authorList>
    </citation>
    <scope>NUCLEOTIDE SEQUENCE [LARGE SCALE GENOMIC DNA]</scope>
    <source>
        <strain evidence="3 5">EXF-11900</strain>
        <strain evidence="4 6">EXF-3844</strain>
    </source>
</reference>
<feature type="chain" id="PRO_5044400114" description="Peptidyl-tRNA hydrolase" evidence="2">
    <location>
        <begin position="28"/>
        <end position="287"/>
    </location>
</feature>
<organism evidence="4 6">
    <name type="scientific">Aureobasidium pullulans</name>
    <name type="common">Black yeast</name>
    <name type="synonym">Pullularia pullulans</name>
    <dbReference type="NCBI Taxonomy" id="5580"/>
    <lineage>
        <taxon>Eukaryota</taxon>
        <taxon>Fungi</taxon>
        <taxon>Dikarya</taxon>
        <taxon>Ascomycota</taxon>
        <taxon>Pezizomycotina</taxon>
        <taxon>Dothideomycetes</taxon>
        <taxon>Dothideomycetidae</taxon>
        <taxon>Dothideales</taxon>
        <taxon>Saccotheciaceae</taxon>
        <taxon>Aureobasidium</taxon>
    </lineage>
</organism>
<keyword evidence="1" id="KW-0812">Transmembrane</keyword>
<sequence>MSTVHFTNTYTMRFAPVVLALPAMAAAQQQVPLLEQAKGWLNNFIGAATSNVNSASSAAASAASGVPNPAYAAAGKVQQLTVTDLTKENYLQVMKPGAATASPGIEDWMVYTTGGNRTCFGMCNRADEEWIKAVPLLSAVPSAPQLARLDCEKEPQLCNAWGAGAPSVIYIQLPQPLPDQTTPATTVYFLPLNRTTVSAQDFVSIATEKAFFKERTPYEGFFHPFDGILAKTGLAIPFGWVVYGFSVMPSWALMIGISFFSRTFMSKRMGPQGGAAARPAAPAGRTQ</sequence>
<evidence type="ECO:0000313" key="4">
    <source>
        <dbReference type="EMBL" id="THZ33459.1"/>
    </source>
</evidence>
<evidence type="ECO:0000313" key="3">
    <source>
        <dbReference type="EMBL" id="THV64876.1"/>
    </source>
</evidence>
<gene>
    <name evidence="4" type="ORF">D6C90_08366</name>
    <name evidence="3" type="ORF">D6D28_09551</name>
</gene>
<dbReference type="EMBL" id="QZBN01001138">
    <property type="protein sequence ID" value="THZ33459.1"/>
    <property type="molecule type" value="Genomic_DNA"/>
</dbReference>
<evidence type="ECO:0000256" key="1">
    <source>
        <dbReference type="SAM" id="Phobius"/>
    </source>
</evidence>
<evidence type="ECO:0000313" key="5">
    <source>
        <dbReference type="Proteomes" id="UP000304951"/>
    </source>
</evidence>
<keyword evidence="2" id="KW-0732">Signal</keyword>
<feature type="signal peptide" evidence="2">
    <location>
        <begin position="1"/>
        <end position="27"/>
    </location>
</feature>
<evidence type="ECO:0000313" key="6">
    <source>
        <dbReference type="Proteomes" id="UP000310121"/>
    </source>
</evidence>
<comment type="caution">
    <text evidence="4">The sequence shown here is derived from an EMBL/GenBank/DDBJ whole genome shotgun (WGS) entry which is preliminary data.</text>
</comment>
<name>A0A4S9HBM9_AURPU</name>
<dbReference type="EMBL" id="QZAF01000757">
    <property type="protein sequence ID" value="THV64876.1"/>
    <property type="molecule type" value="Genomic_DNA"/>
</dbReference>
<dbReference type="Proteomes" id="UP000304951">
    <property type="component" value="Unassembled WGS sequence"/>
</dbReference>
<evidence type="ECO:0000256" key="2">
    <source>
        <dbReference type="SAM" id="SignalP"/>
    </source>
</evidence>
<keyword evidence="1" id="KW-0472">Membrane</keyword>
<protein>
    <recommendedName>
        <fullName evidence="7">Peptidyl-tRNA hydrolase</fullName>
    </recommendedName>
</protein>
<evidence type="ECO:0008006" key="7">
    <source>
        <dbReference type="Google" id="ProtNLM"/>
    </source>
</evidence>
<feature type="transmembrane region" description="Helical" evidence="1">
    <location>
        <begin position="240"/>
        <end position="260"/>
    </location>
</feature>
<dbReference type="AlphaFoldDB" id="A0A4S9HBM9"/>
<proteinExistence type="predicted"/>
<dbReference type="Proteomes" id="UP000310121">
    <property type="component" value="Unassembled WGS sequence"/>
</dbReference>
<accession>A0A4S9HBM9</accession>
<keyword evidence="1" id="KW-1133">Transmembrane helix</keyword>